<dbReference type="InterPro" id="IPR051229">
    <property type="entry name" value="ALYREF_mRNA_export"/>
</dbReference>
<dbReference type="GO" id="GO:0003729">
    <property type="term" value="F:mRNA binding"/>
    <property type="evidence" value="ECO:0007669"/>
    <property type="project" value="TreeGrafter"/>
</dbReference>
<evidence type="ECO:0000256" key="3">
    <source>
        <dbReference type="SAM" id="MobiDB-lite"/>
    </source>
</evidence>
<dbReference type="PANTHER" id="PTHR19965">
    <property type="entry name" value="RNA AND EXPORT FACTOR BINDING PROTEIN"/>
    <property type="match status" value="1"/>
</dbReference>
<feature type="compositionally biased region" description="Low complexity" evidence="3">
    <location>
        <begin position="198"/>
        <end position="211"/>
    </location>
</feature>
<feature type="compositionally biased region" description="Basic and acidic residues" evidence="3">
    <location>
        <begin position="227"/>
        <end position="239"/>
    </location>
</feature>
<evidence type="ECO:0000256" key="1">
    <source>
        <dbReference type="ARBA" id="ARBA00022884"/>
    </source>
</evidence>
<dbReference type="Proteomes" id="UP000256964">
    <property type="component" value="Unassembled WGS sequence"/>
</dbReference>
<dbReference type="Gene3D" id="3.30.70.330">
    <property type="match status" value="1"/>
</dbReference>
<dbReference type="InterPro" id="IPR000504">
    <property type="entry name" value="RRM_dom"/>
</dbReference>
<proteinExistence type="predicted"/>
<dbReference type="PROSITE" id="PS50102">
    <property type="entry name" value="RRM"/>
    <property type="match status" value="1"/>
</dbReference>
<reference evidence="5 6" key="1">
    <citation type="journal article" date="2018" name="Biotechnol. Biofuels">
        <title>Integrative visual omics of the white-rot fungus Polyporus brumalis exposes the biotechnological potential of its oxidative enzymes for delignifying raw plant biomass.</title>
        <authorList>
            <person name="Miyauchi S."/>
            <person name="Rancon A."/>
            <person name="Drula E."/>
            <person name="Hage H."/>
            <person name="Chaduli D."/>
            <person name="Favel A."/>
            <person name="Grisel S."/>
            <person name="Henrissat B."/>
            <person name="Herpoel-Gimbert I."/>
            <person name="Ruiz-Duenas F.J."/>
            <person name="Chevret D."/>
            <person name="Hainaut M."/>
            <person name="Lin J."/>
            <person name="Wang M."/>
            <person name="Pangilinan J."/>
            <person name="Lipzen A."/>
            <person name="Lesage-Meessen L."/>
            <person name="Navarro D."/>
            <person name="Riley R."/>
            <person name="Grigoriev I.V."/>
            <person name="Zhou S."/>
            <person name="Raouche S."/>
            <person name="Rosso M.N."/>
        </authorList>
    </citation>
    <scope>NUCLEOTIDE SEQUENCE [LARGE SCALE GENOMIC DNA]</scope>
    <source>
        <strain evidence="5 6">BRFM 1820</strain>
    </source>
</reference>
<sequence length="239" mass="25672">MQNYHPRLNNYHSHKQNILGNQGARPAPAWKPNARAAASGSGSEVGSKILLSRLPPDVVENEVEILFSRTVGPVKDVFMVYNSQGNSRGMAIVSFTRQGDAAVARAKYNGKIVDGRRPIKIEIITDDDDARRPAPAPAPAPPSLLNRISPPTPAQTAAAARVPIVNGQKKGATAAGAAPVSGKVRLRTKKGPRRLNKQRGQQQTAQQQQAKQKPKSKTLAELDAEMEDYRAHGSEGVKG</sequence>
<evidence type="ECO:0000313" key="6">
    <source>
        <dbReference type="Proteomes" id="UP000256964"/>
    </source>
</evidence>
<feature type="compositionally biased region" description="Basic residues" evidence="3">
    <location>
        <begin position="184"/>
        <end position="197"/>
    </location>
</feature>
<feature type="compositionally biased region" description="Low complexity" evidence="3">
    <location>
        <begin position="169"/>
        <end position="178"/>
    </location>
</feature>
<feature type="domain" description="RRM" evidence="4">
    <location>
        <begin position="47"/>
        <end position="126"/>
    </location>
</feature>
<feature type="compositionally biased region" description="Low complexity" evidence="3">
    <location>
        <begin position="24"/>
        <end position="42"/>
    </location>
</feature>
<protein>
    <recommendedName>
        <fullName evidence="4">RRM domain-containing protein</fullName>
    </recommendedName>
</protein>
<evidence type="ECO:0000259" key="4">
    <source>
        <dbReference type="PROSITE" id="PS50102"/>
    </source>
</evidence>
<dbReference type="SMART" id="SM00360">
    <property type="entry name" value="RRM"/>
    <property type="match status" value="1"/>
</dbReference>
<evidence type="ECO:0000256" key="2">
    <source>
        <dbReference type="PROSITE-ProRule" id="PRU00176"/>
    </source>
</evidence>
<dbReference type="Pfam" id="PF00076">
    <property type="entry name" value="RRM_1"/>
    <property type="match status" value="1"/>
</dbReference>
<dbReference type="EMBL" id="KZ857420">
    <property type="protein sequence ID" value="RDX47239.1"/>
    <property type="molecule type" value="Genomic_DNA"/>
</dbReference>
<dbReference type="AlphaFoldDB" id="A0A371D414"/>
<feature type="region of interest" description="Disordered" evidence="3">
    <location>
        <begin position="124"/>
        <end position="239"/>
    </location>
</feature>
<dbReference type="InterPro" id="IPR012677">
    <property type="entry name" value="Nucleotide-bd_a/b_plait_sf"/>
</dbReference>
<feature type="region of interest" description="Disordered" evidence="3">
    <location>
        <begin position="18"/>
        <end position="42"/>
    </location>
</feature>
<organism evidence="5 6">
    <name type="scientific">Lentinus brumalis</name>
    <dbReference type="NCBI Taxonomy" id="2498619"/>
    <lineage>
        <taxon>Eukaryota</taxon>
        <taxon>Fungi</taxon>
        <taxon>Dikarya</taxon>
        <taxon>Basidiomycota</taxon>
        <taxon>Agaricomycotina</taxon>
        <taxon>Agaricomycetes</taxon>
        <taxon>Polyporales</taxon>
        <taxon>Polyporaceae</taxon>
        <taxon>Lentinus</taxon>
    </lineage>
</organism>
<dbReference type="STRING" id="139420.A0A371D414"/>
<dbReference type="GO" id="GO:0005634">
    <property type="term" value="C:nucleus"/>
    <property type="evidence" value="ECO:0007669"/>
    <property type="project" value="TreeGrafter"/>
</dbReference>
<gene>
    <name evidence="5" type="ORF">OH76DRAFT_1406127</name>
</gene>
<dbReference type="SUPFAM" id="SSF54928">
    <property type="entry name" value="RNA-binding domain, RBD"/>
    <property type="match status" value="1"/>
</dbReference>
<accession>A0A371D414</accession>
<evidence type="ECO:0000313" key="5">
    <source>
        <dbReference type="EMBL" id="RDX47239.1"/>
    </source>
</evidence>
<keyword evidence="6" id="KW-1185">Reference proteome</keyword>
<dbReference type="PANTHER" id="PTHR19965:SF35">
    <property type="entry name" value="RNA ANNEALING PROTEIN YRA1"/>
    <property type="match status" value="1"/>
</dbReference>
<dbReference type="OrthoDB" id="346839at2759"/>
<keyword evidence="1 2" id="KW-0694">RNA-binding</keyword>
<name>A0A371D414_9APHY</name>
<dbReference type="InterPro" id="IPR035979">
    <property type="entry name" value="RBD_domain_sf"/>
</dbReference>